<dbReference type="GO" id="GO:0003677">
    <property type="term" value="F:DNA binding"/>
    <property type="evidence" value="ECO:0007669"/>
    <property type="project" value="InterPro"/>
</dbReference>
<accession>A0A543NE90</accession>
<dbReference type="CDD" id="cd00093">
    <property type="entry name" value="HTH_XRE"/>
    <property type="match status" value="1"/>
</dbReference>
<sequence length="297" mass="32837">MGNTATGTTGSTVPKRQLGRHLRKLRNQAGFTVKLAAHEMEFSEAKVWRIESGQVALRSLDVEAMCRLYGAPDDLTDALKALAKETKARGWWHSFGDVIPEGFDVYIGLEEAASDFRWYEPELVPGLLQTEAYTRALITESRPNSAAEEIDRLVHVQTSRKALVTRTIEPPMLRVVINEAVLKRPVGGPDVMAAQLQHLAELSQRPNIDLRVVPFAAGMHPGVRSGAFIMLGFPVNGTGEPSEPTTVYLNHLAGELYLDKDREVDRYDAVFANLWAVSLDETISEQMLTTAAKEIAK</sequence>
<gene>
    <name evidence="2" type="ORF">FHX37_0013</name>
</gene>
<evidence type="ECO:0000313" key="3">
    <source>
        <dbReference type="Proteomes" id="UP000317422"/>
    </source>
</evidence>
<dbReference type="Pfam" id="PF13560">
    <property type="entry name" value="HTH_31"/>
    <property type="match status" value="1"/>
</dbReference>
<dbReference type="Pfam" id="PF19054">
    <property type="entry name" value="DUF5753"/>
    <property type="match status" value="1"/>
</dbReference>
<dbReference type="Proteomes" id="UP000317422">
    <property type="component" value="Unassembled WGS sequence"/>
</dbReference>
<evidence type="ECO:0000259" key="1">
    <source>
        <dbReference type="PROSITE" id="PS50943"/>
    </source>
</evidence>
<feature type="domain" description="HTH cro/C1-type" evidence="1">
    <location>
        <begin position="22"/>
        <end position="75"/>
    </location>
</feature>
<dbReference type="Gene3D" id="1.10.260.40">
    <property type="entry name" value="lambda repressor-like DNA-binding domains"/>
    <property type="match status" value="1"/>
</dbReference>
<dbReference type="PROSITE" id="PS50943">
    <property type="entry name" value="HTH_CROC1"/>
    <property type="match status" value="1"/>
</dbReference>
<name>A0A543NE90_9ACTN</name>
<proteinExistence type="predicted"/>
<dbReference type="AlphaFoldDB" id="A0A543NE90"/>
<organism evidence="2 3">
    <name type="scientific">Haloactinospora alba</name>
    <dbReference type="NCBI Taxonomy" id="405555"/>
    <lineage>
        <taxon>Bacteria</taxon>
        <taxon>Bacillati</taxon>
        <taxon>Actinomycetota</taxon>
        <taxon>Actinomycetes</taxon>
        <taxon>Streptosporangiales</taxon>
        <taxon>Nocardiopsidaceae</taxon>
        <taxon>Haloactinospora</taxon>
    </lineage>
</organism>
<protein>
    <submittedName>
        <fullName evidence="2">Helix-turn-helix protein</fullName>
    </submittedName>
</protein>
<dbReference type="EMBL" id="VFQC01000001">
    <property type="protein sequence ID" value="TQN30152.1"/>
    <property type="molecule type" value="Genomic_DNA"/>
</dbReference>
<evidence type="ECO:0000313" key="2">
    <source>
        <dbReference type="EMBL" id="TQN30152.1"/>
    </source>
</evidence>
<dbReference type="SUPFAM" id="SSF47413">
    <property type="entry name" value="lambda repressor-like DNA-binding domains"/>
    <property type="match status" value="1"/>
</dbReference>
<keyword evidence="3" id="KW-1185">Reference proteome</keyword>
<reference evidence="2 3" key="1">
    <citation type="submission" date="2019-06" db="EMBL/GenBank/DDBJ databases">
        <title>Sequencing the genomes of 1000 actinobacteria strains.</title>
        <authorList>
            <person name="Klenk H.-P."/>
        </authorList>
    </citation>
    <scope>NUCLEOTIDE SEQUENCE [LARGE SCALE GENOMIC DNA]</scope>
    <source>
        <strain evidence="2 3">DSM 45015</strain>
    </source>
</reference>
<comment type="caution">
    <text evidence="2">The sequence shown here is derived from an EMBL/GenBank/DDBJ whole genome shotgun (WGS) entry which is preliminary data.</text>
</comment>
<dbReference type="InterPro" id="IPR043917">
    <property type="entry name" value="DUF5753"/>
</dbReference>
<dbReference type="RefSeq" id="WP_141921432.1">
    <property type="nucleotide sequence ID" value="NZ_VFQC01000001.1"/>
</dbReference>
<dbReference type="InterPro" id="IPR010982">
    <property type="entry name" value="Lambda_DNA-bd_dom_sf"/>
</dbReference>
<dbReference type="OrthoDB" id="5177725at2"/>
<dbReference type="InterPro" id="IPR001387">
    <property type="entry name" value="Cro/C1-type_HTH"/>
</dbReference>